<dbReference type="Pfam" id="PF05099">
    <property type="entry name" value="TerB"/>
    <property type="match status" value="1"/>
</dbReference>
<dbReference type="SMART" id="SM00271">
    <property type="entry name" value="DnaJ"/>
    <property type="match status" value="1"/>
</dbReference>
<organism evidence="2 3">
    <name type="scientific">Acidisoma cellulosilyticum</name>
    <dbReference type="NCBI Taxonomy" id="2802395"/>
    <lineage>
        <taxon>Bacteria</taxon>
        <taxon>Pseudomonadati</taxon>
        <taxon>Pseudomonadota</taxon>
        <taxon>Alphaproteobacteria</taxon>
        <taxon>Acetobacterales</taxon>
        <taxon>Acidocellaceae</taxon>
        <taxon>Acidisoma</taxon>
    </lineage>
</organism>
<proteinExistence type="predicted"/>
<dbReference type="CDD" id="cd07316">
    <property type="entry name" value="terB_like_DjlA"/>
    <property type="match status" value="1"/>
</dbReference>
<reference evidence="2 3" key="1">
    <citation type="journal article" date="2021" name="Microorganisms">
        <title>Acidisoma silvae sp. nov. and Acidisomacellulosilytica sp. nov., Two Acidophilic Bacteria Isolated from Decaying Wood, Hydrolyzing Cellulose and Producing Poly-3-hydroxybutyrate.</title>
        <authorList>
            <person name="Mieszkin S."/>
            <person name="Pouder E."/>
            <person name="Uroz S."/>
            <person name="Simon-Colin C."/>
            <person name="Alain K."/>
        </authorList>
    </citation>
    <scope>NUCLEOTIDE SEQUENCE [LARGE SCALE GENOMIC DNA]</scope>
    <source>
        <strain evidence="2 3">HW T5.17</strain>
    </source>
</reference>
<sequence>MLWGKIIGGVAGFAVGGPAGAIMGAALGHAADSGAIPQIQKGLRGFAGTRFGAASAPLNSARLAAMLGQRDQLFAIAAVSLSAKLAKCDGPVNRLEIDAFKRAFHVPPQNVPLVGRLFDEARSSAQGFEPFAEELALAFDDNRVVLDEVLRSLFVIARADGPVNAAETRYLAEVHRLLRLDRFAWDQAMNNQSRAARGSDEGDAYAELGLTRAATNEELREARKKLMRENHPDSLASRGVPPEFVARATERAARINAAWDRIKRERGL</sequence>
<protein>
    <submittedName>
        <fullName evidence="2">TerB family tellurite resistance protein</fullName>
    </submittedName>
</protein>
<dbReference type="SUPFAM" id="SSF158682">
    <property type="entry name" value="TerB-like"/>
    <property type="match status" value="1"/>
</dbReference>
<gene>
    <name evidence="2" type="ORF">ACELLULO517_07045</name>
</gene>
<dbReference type="InterPro" id="IPR001623">
    <property type="entry name" value="DnaJ_domain"/>
</dbReference>
<dbReference type="AlphaFoldDB" id="A0A963YZW2"/>
<dbReference type="Gene3D" id="1.10.287.110">
    <property type="entry name" value="DnaJ domain"/>
    <property type="match status" value="1"/>
</dbReference>
<dbReference type="InterPro" id="IPR029024">
    <property type="entry name" value="TerB-like"/>
</dbReference>
<comment type="caution">
    <text evidence="2">The sequence shown here is derived from an EMBL/GenBank/DDBJ whole genome shotgun (WGS) entry which is preliminary data.</text>
</comment>
<accession>A0A963YZW2</accession>
<dbReference type="CDD" id="cd06257">
    <property type="entry name" value="DnaJ"/>
    <property type="match status" value="1"/>
</dbReference>
<dbReference type="PROSITE" id="PS50076">
    <property type="entry name" value="DNAJ_2"/>
    <property type="match status" value="1"/>
</dbReference>
<evidence type="ECO:0000313" key="3">
    <source>
        <dbReference type="Proteomes" id="UP000721844"/>
    </source>
</evidence>
<dbReference type="SUPFAM" id="SSF46565">
    <property type="entry name" value="Chaperone J-domain"/>
    <property type="match status" value="1"/>
</dbReference>
<evidence type="ECO:0000259" key="1">
    <source>
        <dbReference type="PROSITE" id="PS50076"/>
    </source>
</evidence>
<dbReference type="InterPro" id="IPR036869">
    <property type="entry name" value="J_dom_sf"/>
</dbReference>
<name>A0A963YZW2_9PROT</name>
<dbReference type="InterPro" id="IPR007791">
    <property type="entry name" value="DjlA_N"/>
</dbReference>
<dbReference type="Proteomes" id="UP000721844">
    <property type="component" value="Unassembled WGS sequence"/>
</dbReference>
<keyword evidence="3" id="KW-1185">Reference proteome</keyword>
<evidence type="ECO:0000313" key="2">
    <source>
        <dbReference type="EMBL" id="MCB8879986.1"/>
    </source>
</evidence>
<dbReference type="RefSeq" id="WP_227306598.1">
    <property type="nucleotide sequence ID" value="NZ_JAESVA010000002.1"/>
</dbReference>
<dbReference type="EMBL" id="JAESVA010000002">
    <property type="protein sequence ID" value="MCB8879986.1"/>
    <property type="molecule type" value="Genomic_DNA"/>
</dbReference>
<feature type="domain" description="J" evidence="1">
    <location>
        <begin position="203"/>
        <end position="267"/>
    </location>
</feature>
<dbReference type="Gene3D" id="1.10.3680.10">
    <property type="entry name" value="TerB-like"/>
    <property type="match status" value="1"/>
</dbReference>